<dbReference type="GO" id="GO:0000124">
    <property type="term" value="C:SAGA complex"/>
    <property type="evidence" value="ECO:0007669"/>
    <property type="project" value="UniProtKB-UniRule"/>
</dbReference>
<dbReference type="GO" id="GO:0071819">
    <property type="term" value="C:DUBm complex"/>
    <property type="evidence" value="ECO:0007669"/>
    <property type="project" value="UniProtKB-UniRule"/>
</dbReference>
<comment type="function">
    <text evidence="4">Involved in mRNA export coupled transcription activation by association with both the TREX-2 and the SAGA complexes. The transcription regulatory histone acetylation (HAT) complex SAGA is a multiprotein complex that activates transcription by remodeling chromatin and mediating histone acetylation and deubiquitination. Within the SAGA complex, participates to a subcomplex that specifically deubiquitinates histones. The SAGA complex is recruited to specific gene promoters by activators, where it is required for transcription. The TREX-2 complex functions in docking export-competent ribonucleoprotein particles (mRNPs) to the nuclear entrance of the nuclear pore complex (nuclear basket). TREX-2 participates in mRNA export and accurate chromatin positioning in the nucleus by tethering genes to the nuclear periphery.</text>
</comment>
<proteinExistence type="inferred from homology"/>
<keyword evidence="4" id="KW-0156">Chromatin regulator</keyword>
<dbReference type="Pfam" id="PF05997">
    <property type="entry name" value="Nop52"/>
    <property type="match status" value="1"/>
</dbReference>
<keyword evidence="4" id="KW-0811">Translocation</keyword>
<dbReference type="HAMAP" id="MF_03046">
    <property type="entry name" value="ENY2_Sus1"/>
    <property type="match status" value="1"/>
</dbReference>
<keyword evidence="4" id="KW-0813">Transport</keyword>
<feature type="compositionally biased region" description="Basic and acidic residues" evidence="5">
    <location>
        <begin position="289"/>
        <end position="298"/>
    </location>
</feature>
<keyword evidence="4" id="KW-0010">Activator</keyword>
<dbReference type="OMA" id="FLMARWK"/>
<dbReference type="AlphaFoldDB" id="A0A158R2C2"/>
<dbReference type="STRING" id="27835.A0A158R2C2"/>
<reference evidence="6 7" key="2">
    <citation type="submission" date="2018-11" db="EMBL/GenBank/DDBJ databases">
        <authorList>
            <consortium name="Pathogen Informatics"/>
        </authorList>
    </citation>
    <scope>NUCLEOTIDE SEQUENCE [LARGE SCALE GENOMIC DNA]</scope>
</reference>
<evidence type="ECO:0000313" key="7">
    <source>
        <dbReference type="Proteomes" id="UP000271162"/>
    </source>
</evidence>
<name>A0A158R2C2_NIPBR</name>
<evidence type="ECO:0000256" key="1">
    <source>
        <dbReference type="ARBA" id="ARBA00006374"/>
    </source>
</evidence>
<dbReference type="WBParaSite" id="NBR_0001551901-mRNA-1">
    <property type="protein sequence ID" value="NBR_0001551901-mRNA-1"/>
    <property type="gene ID" value="NBR_0001551901"/>
</dbReference>
<dbReference type="PANTHER" id="PTHR13026:SF0">
    <property type="entry name" value="RIBOSOMAL RNA PROCESSING 1B"/>
    <property type="match status" value="1"/>
</dbReference>
<dbReference type="InterPro" id="IPR038212">
    <property type="entry name" value="TF_EnY2_sf"/>
</dbReference>
<evidence type="ECO:0000256" key="4">
    <source>
        <dbReference type="HAMAP-Rule" id="MF_03046"/>
    </source>
</evidence>
<keyword evidence="4" id="KW-0804">Transcription</keyword>
<comment type="subcellular location">
    <subcellularLocation>
        <location evidence="4">Nucleus</location>
        <location evidence="4">Nucleoplasm</location>
    </subcellularLocation>
</comment>
<dbReference type="GO" id="GO:0003713">
    <property type="term" value="F:transcription coactivator activity"/>
    <property type="evidence" value="ECO:0007669"/>
    <property type="project" value="UniProtKB-UniRule"/>
</dbReference>
<keyword evidence="7" id="KW-1185">Reference proteome</keyword>
<feature type="compositionally biased region" description="Basic residues" evidence="5">
    <location>
        <begin position="314"/>
        <end position="328"/>
    </location>
</feature>
<keyword evidence="4" id="KW-0653">Protein transport</keyword>
<dbReference type="PANTHER" id="PTHR13026">
    <property type="entry name" value="NNP-1 PROTEIN NOVEL NUCLEAR PROTEIN 1 NOP52"/>
    <property type="match status" value="1"/>
</dbReference>
<evidence type="ECO:0000256" key="3">
    <source>
        <dbReference type="ARBA" id="ARBA00023242"/>
    </source>
</evidence>
<accession>A0A158R2C2</accession>
<evidence type="ECO:0000313" key="8">
    <source>
        <dbReference type="WBParaSite" id="NBR_0001551901-mRNA-1"/>
    </source>
</evidence>
<feature type="region of interest" description="Disordered" evidence="5">
    <location>
        <begin position="289"/>
        <end position="328"/>
    </location>
</feature>
<dbReference type="GO" id="GO:0005654">
    <property type="term" value="C:nucleoplasm"/>
    <property type="evidence" value="ECO:0007669"/>
    <property type="project" value="UniProtKB-SubCell"/>
</dbReference>
<comment type="subunit">
    <text evidence="4">Component of the nuclear pore complex (NPC)-associated TREX-2 complex (transcription and export complex 2). Component of the SAGA transcription coactivator-HAT complex. Within the SAGA complex, participates to a subcomplex of SAGA called the DUB module (deubiquitination module).</text>
</comment>
<keyword evidence="2" id="KW-0698">rRNA processing</keyword>
<evidence type="ECO:0000256" key="2">
    <source>
        <dbReference type="ARBA" id="ARBA00022552"/>
    </source>
</evidence>
<gene>
    <name evidence="6" type="ORF">NBR_LOCUS15520</name>
</gene>
<dbReference type="GO" id="GO:0006368">
    <property type="term" value="P:transcription elongation by RNA polymerase II"/>
    <property type="evidence" value="ECO:0007669"/>
    <property type="project" value="UniProtKB-UniRule"/>
</dbReference>
<dbReference type="GO" id="GO:0006364">
    <property type="term" value="P:rRNA processing"/>
    <property type="evidence" value="ECO:0007669"/>
    <property type="project" value="UniProtKB-KW"/>
</dbReference>
<dbReference type="GO" id="GO:0006406">
    <property type="term" value="P:mRNA export from nucleus"/>
    <property type="evidence" value="ECO:0007669"/>
    <property type="project" value="UniProtKB-UniRule"/>
</dbReference>
<dbReference type="Proteomes" id="UP000271162">
    <property type="component" value="Unassembled WGS sequence"/>
</dbReference>
<dbReference type="Pfam" id="PF10163">
    <property type="entry name" value="EnY2"/>
    <property type="match status" value="1"/>
</dbReference>
<comment type="similarity">
    <text evidence="4">Belongs to the ENY2 family.</text>
</comment>
<dbReference type="GO" id="GO:0015031">
    <property type="term" value="P:protein transport"/>
    <property type="evidence" value="ECO:0007669"/>
    <property type="project" value="UniProtKB-KW"/>
</dbReference>
<comment type="similarity">
    <text evidence="1">Belongs to the RRP1 family.</text>
</comment>
<dbReference type="InterPro" id="IPR010301">
    <property type="entry name" value="RRP1"/>
</dbReference>
<keyword evidence="3 4" id="KW-0539">Nucleus</keyword>
<dbReference type="GO" id="GO:0006325">
    <property type="term" value="P:chromatin organization"/>
    <property type="evidence" value="ECO:0007669"/>
    <property type="project" value="UniProtKB-KW"/>
</dbReference>
<sequence length="432" mass="50511">MDVDLTAVEVVFAQKLACGEPVTRQRAFRTLQDWIKQQSSTRPFTEADMMRLCKGLHYVLWMQDKMLLQEELADRISQLLLVFTSEEERVLFIESVFKSLAKEWNHIDRWRMDKFLMARWKKSYRDPYWAAFTRTTISADRSFPDGLKFHFASLVLDEMDNAEIFATILHQKSEEVVARAELGDDAAPSEPAGIEFDYSALGKLLFDVGKKPETISKRRKKLYDLVKRFEVAARDGDPYHFEVPEPEIELTGKDLAEAEANLKKLEEEVILERQRMKLEKRQRRLDDEIENKRPRKDDEAEDDREEAAEANGTKVKKLPKKKSKSLKPGLKIKKRKMMTSKHFKLKAAKARSGEKERAKEVLVARLRKDGWVTEVKAMARRMIKERGVDNVNLEMLYDELKQPARRLVSEEAKKELYLIVRDWVAQRCDVEL</sequence>
<dbReference type="GO" id="GO:0005643">
    <property type="term" value="C:nuclear pore"/>
    <property type="evidence" value="ECO:0007669"/>
    <property type="project" value="UniProtKB-UniRule"/>
</dbReference>
<keyword evidence="4" id="KW-0805">Transcription regulation</keyword>
<dbReference type="EMBL" id="UYSL01021771">
    <property type="protein sequence ID" value="VDL79114.1"/>
    <property type="molecule type" value="Genomic_DNA"/>
</dbReference>
<dbReference type="InterPro" id="IPR018783">
    <property type="entry name" value="TF_ENY2"/>
</dbReference>
<evidence type="ECO:0000256" key="5">
    <source>
        <dbReference type="SAM" id="MobiDB-lite"/>
    </source>
</evidence>
<evidence type="ECO:0000313" key="6">
    <source>
        <dbReference type="EMBL" id="VDL79114.1"/>
    </source>
</evidence>
<dbReference type="Gene3D" id="1.10.246.140">
    <property type="match status" value="1"/>
</dbReference>
<reference evidence="8" key="1">
    <citation type="submission" date="2016-04" db="UniProtKB">
        <authorList>
            <consortium name="WormBaseParasite"/>
        </authorList>
    </citation>
    <scope>IDENTIFICATION</scope>
</reference>
<dbReference type="GO" id="GO:0070390">
    <property type="term" value="C:transcription export complex 2"/>
    <property type="evidence" value="ECO:0007669"/>
    <property type="project" value="UniProtKB-UniRule"/>
</dbReference>
<feature type="compositionally biased region" description="Acidic residues" evidence="5">
    <location>
        <begin position="299"/>
        <end position="308"/>
    </location>
</feature>
<dbReference type="GO" id="GO:0030688">
    <property type="term" value="C:preribosome, small subunit precursor"/>
    <property type="evidence" value="ECO:0007669"/>
    <property type="project" value="InterPro"/>
</dbReference>
<keyword evidence="4" id="KW-0509">mRNA transport</keyword>
<organism evidence="8">
    <name type="scientific">Nippostrongylus brasiliensis</name>
    <name type="common">Rat hookworm</name>
    <dbReference type="NCBI Taxonomy" id="27835"/>
    <lineage>
        <taxon>Eukaryota</taxon>
        <taxon>Metazoa</taxon>
        <taxon>Ecdysozoa</taxon>
        <taxon>Nematoda</taxon>
        <taxon>Chromadorea</taxon>
        <taxon>Rhabditida</taxon>
        <taxon>Rhabditina</taxon>
        <taxon>Rhabditomorpha</taxon>
        <taxon>Strongyloidea</taxon>
        <taxon>Heligmosomidae</taxon>
        <taxon>Nippostrongylus</taxon>
    </lineage>
</organism>
<protein>
    <recommendedName>
        <fullName evidence="4">Transcription and mRNA export factor ENY2</fullName>
    </recommendedName>
    <alternativeName>
        <fullName evidence="4">Enhancer of yellow 2 transcription factor homolog</fullName>
    </alternativeName>
</protein>